<protein>
    <recommendedName>
        <fullName evidence="2">N-acetyltransferase domain-containing protein</fullName>
    </recommendedName>
</protein>
<comment type="caution">
    <text evidence="1">The sequence shown here is derived from an EMBL/GenBank/DDBJ whole genome shotgun (WGS) entry which is preliminary data.</text>
</comment>
<dbReference type="EMBL" id="BARS01008133">
    <property type="protein sequence ID" value="GAF74417.1"/>
    <property type="molecule type" value="Genomic_DNA"/>
</dbReference>
<proteinExistence type="predicted"/>
<evidence type="ECO:0008006" key="2">
    <source>
        <dbReference type="Google" id="ProtNLM"/>
    </source>
</evidence>
<gene>
    <name evidence="1" type="ORF">S01H1_15572</name>
</gene>
<sequence>MSDRLEIHLRRVKHEDRKKVIEVESKSTPNLSYVPDVWEMFTSDAMGEFSVAEIDG</sequence>
<evidence type="ECO:0000313" key="1">
    <source>
        <dbReference type="EMBL" id="GAF74417.1"/>
    </source>
</evidence>
<feature type="non-terminal residue" evidence="1">
    <location>
        <position position="56"/>
    </location>
</feature>
<organism evidence="1">
    <name type="scientific">marine sediment metagenome</name>
    <dbReference type="NCBI Taxonomy" id="412755"/>
    <lineage>
        <taxon>unclassified sequences</taxon>
        <taxon>metagenomes</taxon>
        <taxon>ecological metagenomes</taxon>
    </lineage>
</organism>
<reference evidence="1" key="1">
    <citation type="journal article" date="2014" name="Front. Microbiol.">
        <title>High frequency of phylogenetically diverse reductive dehalogenase-homologous genes in deep subseafloor sedimentary metagenomes.</title>
        <authorList>
            <person name="Kawai M."/>
            <person name="Futagami T."/>
            <person name="Toyoda A."/>
            <person name="Takaki Y."/>
            <person name="Nishi S."/>
            <person name="Hori S."/>
            <person name="Arai W."/>
            <person name="Tsubouchi T."/>
            <person name="Morono Y."/>
            <person name="Uchiyama I."/>
            <person name="Ito T."/>
            <person name="Fujiyama A."/>
            <person name="Inagaki F."/>
            <person name="Takami H."/>
        </authorList>
    </citation>
    <scope>NUCLEOTIDE SEQUENCE</scope>
    <source>
        <strain evidence="1">Expedition CK06-06</strain>
    </source>
</reference>
<name>X0SET5_9ZZZZ</name>
<dbReference type="AlphaFoldDB" id="X0SET5"/>
<accession>X0SET5</accession>